<sequence>MTSISTPGSTTSLPGHYPMPAARMLATLRIAFGLTFLWAFFDKLLALGFHTGAITNEAGTRTGIDFFAKDAAWLNGGSPTDGFLSHVPDHNWLQGMWNDMAGQWWVDGLFMLGLLGVGLTLTFGIGMRIGAISGAAMYVLMWFASFPLENNPIIDEHLLGALTVGVLAMTYAGDTWGFGKQWARMPIVMHNPWLR</sequence>
<evidence type="ECO:0000313" key="2">
    <source>
        <dbReference type="EMBL" id="OIJ27642.1"/>
    </source>
</evidence>
<dbReference type="RefSeq" id="WP_052694096.1">
    <property type="nucleotide sequence ID" value="NZ_JZDQ02000007.1"/>
</dbReference>
<dbReference type="OrthoDB" id="3253635at2"/>
<accession>A0A1J4N7Y7</accession>
<name>A0A1J4N7Y7_9ACTN</name>
<keyword evidence="3" id="KW-1185">Reference proteome</keyword>
<feature type="transmembrane region" description="Helical" evidence="1">
    <location>
        <begin position="104"/>
        <end position="122"/>
    </location>
</feature>
<dbReference type="Proteomes" id="UP000033772">
    <property type="component" value="Unassembled WGS sequence"/>
</dbReference>
<comment type="caution">
    <text evidence="2">The sequence shown here is derived from an EMBL/GenBank/DDBJ whole genome shotgun (WGS) entry which is preliminary data.</text>
</comment>
<evidence type="ECO:0000313" key="3">
    <source>
        <dbReference type="Proteomes" id="UP000033772"/>
    </source>
</evidence>
<feature type="transmembrane region" description="Helical" evidence="1">
    <location>
        <begin position="129"/>
        <end position="146"/>
    </location>
</feature>
<protein>
    <recommendedName>
        <fullName evidence="4">DoxX family protein</fullName>
    </recommendedName>
</protein>
<reference evidence="2" key="1">
    <citation type="submission" date="2016-10" db="EMBL/GenBank/DDBJ databases">
        <title>Draft Genome Sequence of Nocardioides luteus Strain BAFB, an Alkane-Degrading Bacterium Isolated from JP-7 Polluted Soil.</title>
        <authorList>
            <person name="Brown L."/>
            <person name="Ruiz O.N."/>
            <person name="Gunasekera T."/>
        </authorList>
    </citation>
    <scope>NUCLEOTIDE SEQUENCE [LARGE SCALE GENOMIC DNA]</scope>
    <source>
        <strain evidence="2">BAFB</strain>
    </source>
</reference>
<dbReference type="STRING" id="1844.UG56_006450"/>
<keyword evidence="1" id="KW-0812">Transmembrane</keyword>
<keyword evidence="1" id="KW-1133">Transmembrane helix</keyword>
<keyword evidence="1" id="KW-0472">Membrane</keyword>
<feature type="transmembrane region" description="Helical" evidence="1">
    <location>
        <begin position="158"/>
        <end position="179"/>
    </location>
</feature>
<evidence type="ECO:0008006" key="4">
    <source>
        <dbReference type="Google" id="ProtNLM"/>
    </source>
</evidence>
<gene>
    <name evidence="2" type="ORF">UG56_006450</name>
</gene>
<evidence type="ECO:0000256" key="1">
    <source>
        <dbReference type="SAM" id="Phobius"/>
    </source>
</evidence>
<feature type="transmembrane region" description="Helical" evidence="1">
    <location>
        <begin position="21"/>
        <end position="41"/>
    </location>
</feature>
<proteinExistence type="predicted"/>
<dbReference type="EMBL" id="JZDQ02000007">
    <property type="protein sequence ID" value="OIJ27642.1"/>
    <property type="molecule type" value="Genomic_DNA"/>
</dbReference>
<organism evidence="2 3">
    <name type="scientific">Nocardioides luteus</name>
    <dbReference type="NCBI Taxonomy" id="1844"/>
    <lineage>
        <taxon>Bacteria</taxon>
        <taxon>Bacillati</taxon>
        <taxon>Actinomycetota</taxon>
        <taxon>Actinomycetes</taxon>
        <taxon>Propionibacteriales</taxon>
        <taxon>Nocardioidaceae</taxon>
        <taxon>Nocardioides</taxon>
    </lineage>
</organism>
<dbReference type="AlphaFoldDB" id="A0A1J4N7Y7"/>